<evidence type="ECO:0000313" key="2">
    <source>
        <dbReference type="Proteomes" id="UP000010473"/>
    </source>
</evidence>
<dbReference type="AlphaFoldDB" id="K9XSV8"/>
<keyword evidence="2" id="KW-1185">Reference proteome</keyword>
<evidence type="ECO:0000313" key="1">
    <source>
        <dbReference type="EMBL" id="AFZ35613.1"/>
    </source>
</evidence>
<name>K9XSV8_STAC7</name>
<sequence length="78" mass="8850">MFNIGDRVRHKATGEVGTVIGYGHQFVNDFYLTTIIVRLLNSTVTESVVEDLYTEWLGWQNDTPPKAERNLSNCLYAA</sequence>
<organism evidence="1 2">
    <name type="scientific">Stanieria cyanosphaera (strain ATCC 29371 / PCC 7437)</name>
    <dbReference type="NCBI Taxonomy" id="111780"/>
    <lineage>
        <taxon>Bacteria</taxon>
        <taxon>Bacillati</taxon>
        <taxon>Cyanobacteriota</taxon>
        <taxon>Cyanophyceae</taxon>
        <taxon>Pleurocapsales</taxon>
        <taxon>Dermocarpellaceae</taxon>
        <taxon>Stanieria</taxon>
    </lineage>
</organism>
<dbReference type="EMBL" id="CP003653">
    <property type="protein sequence ID" value="AFZ35613.1"/>
    <property type="molecule type" value="Genomic_DNA"/>
</dbReference>
<dbReference type="OrthoDB" id="515716at2"/>
<dbReference type="Proteomes" id="UP000010473">
    <property type="component" value="Chromosome"/>
</dbReference>
<reference evidence="2" key="1">
    <citation type="journal article" date="2013" name="Proc. Natl. Acad. Sci. U.S.A.">
        <title>Improving the coverage of the cyanobacterial phylum using diversity-driven genome sequencing.</title>
        <authorList>
            <person name="Shih P.M."/>
            <person name="Wu D."/>
            <person name="Latifi A."/>
            <person name="Axen S.D."/>
            <person name="Fewer D.P."/>
            <person name="Talla E."/>
            <person name="Calteau A."/>
            <person name="Cai F."/>
            <person name="Tandeau de Marsac N."/>
            <person name="Rippka R."/>
            <person name="Herdman M."/>
            <person name="Sivonen K."/>
            <person name="Coursin T."/>
            <person name="Laurent T."/>
            <person name="Goodwin L."/>
            <person name="Nolan M."/>
            <person name="Davenport K.W."/>
            <person name="Han C.S."/>
            <person name="Rubin E.M."/>
            <person name="Eisen J.A."/>
            <person name="Woyke T."/>
            <person name="Gugger M."/>
            <person name="Kerfeld C.A."/>
        </authorList>
    </citation>
    <scope>NUCLEOTIDE SEQUENCE [LARGE SCALE GENOMIC DNA]</scope>
    <source>
        <strain evidence="2">ATCC 29371 / PCC 7437</strain>
    </source>
</reference>
<dbReference type="RefSeq" id="WP_015193281.1">
    <property type="nucleotide sequence ID" value="NC_019748.1"/>
</dbReference>
<dbReference type="eggNOG" id="ENOG5030XRG">
    <property type="taxonomic scope" value="Bacteria"/>
</dbReference>
<dbReference type="HOGENOM" id="CLU_189122_0_0_3"/>
<protein>
    <recommendedName>
        <fullName evidence="3">NifZ family protein</fullName>
    </recommendedName>
</protein>
<gene>
    <name evidence="1" type="ordered locus">Sta7437_2061</name>
</gene>
<proteinExistence type="predicted"/>
<dbReference type="KEGG" id="scs:Sta7437_2061"/>
<evidence type="ECO:0008006" key="3">
    <source>
        <dbReference type="Google" id="ProtNLM"/>
    </source>
</evidence>
<accession>K9XSV8</accession>